<dbReference type="SMART" id="SM00388">
    <property type="entry name" value="HisKA"/>
    <property type="match status" value="1"/>
</dbReference>
<evidence type="ECO:0000256" key="5">
    <source>
        <dbReference type="ARBA" id="ARBA00023012"/>
    </source>
</evidence>
<dbReference type="InterPro" id="IPR003661">
    <property type="entry name" value="HisK_dim/P_dom"/>
</dbReference>
<dbReference type="PANTHER" id="PTHR43547">
    <property type="entry name" value="TWO-COMPONENT HISTIDINE KINASE"/>
    <property type="match status" value="1"/>
</dbReference>
<dbReference type="PROSITE" id="PS50109">
    <property type="entry name" value="HIS_KIN"/>
    <property type="match status" value="1"/>
</dbReference>
<keyword evidence="3 6" id="KW-0597">Phosphoprotein</keyword>
<dbReference type="InterPro" id="IPR001789">
    <property type="entry name" value="Sig_transdc_resp-reg_receiver"/>
</dbReference>
<feature type="modified residue" description="4-aspartylphosphate" evidence="6">
    <location>
        <position position="52"/>
    </location>
</feature>
<feature type="domain" description="Histidine kinase" evidence="7">
    <location>
        <begin position="143"/>
        <end position="364"/>
    </location>
</feature>
<dbReference type="Pfam" id="PF00072">
    <property type="entry name" value="Response_reg"/>
    <property type="match status" value="1"/>
</dbReference>
<comment type="caution">
    <text evidence="9">The sequence shown here is derived from an EMBL/GenBank/DDBJ whole genome shotgun (WGS) entry which is preliminary data.</text>
</comment>
<dbReference type="Pfam" id="PF00512">
    <property type="entry name" value="HisKA"/>
    <property type="match status" value="1"/>
</dbReference>
<evidence type="ECO:0000313" key="10">
    <source>
        <dbReference type="Proteomes" id="UP000269154"/>
    </source>
</evidence>
<dbReference type="InterPro" id="IPR004358">
    <property type="entry name" value="Sig_transdc_His_kin-like_C"/>
</dbReference>
<keyword evidence="5" id="KW-0902">Two-component regulatory system</keyword>
<dbReference type="SMART" id="SM00387">
    <property type="entry name" value="HATPase_c"/>
    <property type="match status" value="1"/>
</dbReference>
<dbReference type="InterPro" id="IPR005467">
    <property type="entry name" value="His_kinase_dom"/>
</dbReference>
<evidence type="ECO:0000259" key="7">
    <source>
        <dbReference type="PROSITE" id="PS50109"/>
    </source>
</evidence>
<reference evidence="9 10" key="1">
    <citation type="journal article" date="2018" name="ACS Chem. Biol.">
        <title>Ketoreductase domain dysfunction expands chemodiversity: malyngamide biosynthesis in the cyanobacterium Okeania hirsuta.</title>
        <authorList>
            <person name="Moss N.A."/>
            <person name="Leao T."/>
            <person name="Rankin M."/>
            <person name="McCullough T.M."/>
            <person name="Qu P."/>
            <person name="Korobeynikov A."/>
            <person name="Smith J.L."/>
            <person name="Gerwick L."/>
            <person name="Gerwick W.H."/>
        </authorList>
    </citation>
    <scope>NUCLEOTIDE SEQUENCE [LARGE SCALE GENOMIC DNA]</scope>
    <source>
        <strain evidence="9 10">PAB10Feb10-1</strain>
    </source>
</reference>
<dbReference type="SUPFAM" id="SSF52172">
    <property type="entry name" value="CheY-like"/>
    <property type="match status" value="1"/>
</dbReference>
<keyword evidence="4 9" id="KW-0418">Kinase</keyword>
<evidence type="ECO:0000259" key="8">
    <source>
        <dbReference type="PROSITE" id="PS50110"/>
    </source>
</evidence>
<evidence type="ECO:0000256" key="4">
    <source>
        <dbReference type="ARBA" id="ARBA00022777"/>
    </source>
</evidence>
<dbReference type="AlphaFoldDB" id="A0A3N6PCQ8"/>
<evidence type="ECO:0000256" key="3">
    <source>
        <dbReference type="ARBA" id="ARBA00022553"/>
    </source>
</evidence>
<proteinExistence type="predicted"/>
<evidence type="ECO:0000256" key="1">
    <source>
        <dbReference type="ARBA" id="ARBA00000085"/>
    </source>
</evidence>
<evidence type="ECO:0000256" key="6">
    <source>
        <dbReference type="PROSITE-ProRule" id="PRU00169"/>
    </source>
</evidence>
<dbReference type="Gene3D" id="1.10.287.130">
    <property type="match status" value="1"/>
</dbReference>
<dbReference type="Gene3D" id="3.40.50.2300">
    <property type="match status" value="1"/>
</dbReference>
<dbReference type="SMART" id="SM00448">
    <property type="entry name" value="REC"/>
    <property type="match status" value="1"/>
</dbReference>
<dbReference type="CDD" id="cd17574">
    <property type="entry name" value="REC_OmpR"/>
    <property type="match status" value="1"/>
</dbReference>
<dbReference type="EC" id="2.7.13.3" evidence="2"/>
<dbReference type="PROSITE" id="PS50110">
    <property type="entry name" value="RESPONSE_REGULATORY"/>
    <property type="match status" value="1"/>
</dbReference>
<keyword evidence="4 9" id="KW-0808">Transferase</keyword>
<dbReference type="InterPro" id="IPR011006">
    <property type="entry name" value="CheY-like_superfamily"/>
</dbReference>
<dbReference type="SUPFAM" id="SSF55874">
    <property type="entry name" value="ATPase domain of HSP90 chaperone/DNA topoisomerase II/histidine kinase"/>
    <property type="match status" value="1"/>
</dbReference>
<dbReference type="InterPro" id="IPR036097">
    <property type="entry name" value="HisK_dim/P_sf"/>
</dbReference>
<evidence type="ECO:0000256" key="2">
    <source>
        <dbReference type="ARBA" id="ARBA00012438"/>
    </source>
</evidence>
<comment type="catalytic activity">
    <reaction evidence="1">
        <text>ATP + protein L-histidine = ADP + protein N-phospho-L-histidine.</text>
        <dbReference type="EC" id="2.7.13.3"/>
    </reaction>
</comment>
<sequence>MKKILVIEDEKVILEIITDVLEAENFIAIEAENGRRGVEKALEIVPDLIICDVMMPELDGYEVLKLLRKNLVTETIPFIFLTAKSTKADLREAMELGADDYLTKPFTRDELMKAINTRLEKQGTIQRKTQEQLDELRSSITLSLPHELRTPLNGIIGSANFIIEEFQELENDEILEMVENIHISAHRLYRLIQNFLLYADLELLSRERDRLKLFTTGSVSNPKSIIREVALEKARSFNRLKDLEIASENTHLKISEPNFRKIVDELLDNAFKFSDFGTKVKVVGRLVHHVFAVDFIDFGKGMSVNEISNIGAYKQFNRKIYEQQGSGLGLSIAKQITELHNGQLKIQSIPLEQTTVTVFIPTKVTEKGC</sequence>
<dbReference type="InterPro" id="IPR003594">
    <property type="entry name" value="HATPase_dom"/>
</dbReference>
<keyword evidence="10" id="KW-1185">Reference proteome</keyword>
<feature type="domain" description="Response regulatory" evidence="8">
    <location>
        <begin position="3"/>
        <end position="119"/>
    </location>
</feature>
<name>A0A3N6PCQ8_9CYAN</name>
<dbReference type="PRINTS" id="PR00344">
    <property type="entry name" value="BCTRLSENSOR"/>
</dbReference>
<organism evidence="9 10">
    <name type="scientific">Okeania hirsuta</name>
    <dbReference type="NCBI Taxonomy" id="1458930"/>
    <lineage>
        <taxon>Bacteria</taxon>
        <taxon>Bacillati</taxon>
        <taxon>Cyanobacteriota</taxon>
        <taxon>Cyanophyceae</taxon>
        <taxon>Oscillatoriophycideae</taxon>
        <taxon>Oscillatoriales</taxon>
        <taxon>Microcoleaceae</taxon>
        <taxon>Okeania</taxon>
    </lineage>
</organism>
<dbReference type="PANTHER" id="PTHR43547:SF2">
    <property type="entry name" value="HYBRID SIGNAL TRANSDUCTION HISTIDINE KINASE C"/>
    <property type="match status" value="1"/>
</dbReference>
<dbReference type="GO" id="GO:0000155">
    <property type="term" value="F:phosphorelay sensor kinase activity"/>
    <property type="evidence" value="ECO:0007669"/>
    <property type="project" value="InterPro"/>
</dbReference>
<protein>
    <recommendedName>
        <fullName evidence="2">histidine kinase</fullName>
        <ecNumber evidence="2">2.7.13.3</ecNumber>
    </recommendedName>
</protein>
<evidence type="ECO:0000313" key="9">
    <source>
        <dbReference type="EMBL" id="RQH44237.1"/>
    </source>
</evidence>
<dbReference type="EMBL" id="RCBY01000054">
    <property type="protein sequence ID" value="RQH44237.1"/>
    <property type="molecule type" value="Genomic_DNA"/>
</dbReference>
<accession>A0A3N6PCQ8</accession>
<dbReference type="Pfam" id="PF02518">
    <property type="entry name" value="HATPase_c"/>
    <property type="match status" value="1"/>
</dbReference>
<dbReference type="RefSeq" id="WP_124144974.1">
    <property type="nucleotide sequence ID" value="NZ_CAWOKI010000060.1"/>
</dbReference>
<dbReference type="CDD" id="cd00082">
    <property type="entry name" value="HisKA"/>
    <property type="match status" value="1"/>
</dbReference>
<dbReference type="Gene3D" id="3.30.565.10">
    <property type="entry name" value="Histidine kinase-like ATPase, C-terminal domain"/>
    <property type="match status" value="1"/>
</dbReference>
<dbReference type="InterPro" id="IPR036890">
    <property type="entry name" value="HATPase_C_sf"/>
</dbReference>
<dbReference type="Proteomes" id="UP000269154">
    <property type="component" value="Unassembled WGS sequence"/>
</dbReference>
<dbReference type="SUPFAM" id="SSF47384">
    <property type="entry name" value="Homodimeric domain of signal transducing histidine kinase"/>
    <property type="match status" value="1"/>
</dbReference>
<gene>
    <name evidence="9" type="ORF">D5R40_11785</name>
</gene>
<dbReference type="OrthoDB" id="9812260at2"/>